<evidence type="ECO:0000313" key="3">
    <source>
        <dbReference type="RefSeq" id="XP_020857979.1"/>
    </source>
</evidence>
<evidence type="ECO:0000256" key="1">
    <source>
        <dbReference type="SAM" id="MobiDB-lite"/>
    </source>
</evidence>
<sequence length="230" mass="26343">MEAGSRLKGLEDGRFQPPSLFPNYGAAELKQHHLNAPSREWVFLGLTPNQQENTLKRLLELQGEARRRHQRDREQQRLRVQERLCITRNRRSGGDLLGSSLTTTQPWMQGDVAQKRCALREQLEQQHKERTGFLQAQRERNTRNFQELLRPQMIGENPLLPALFQPSWDLRRVGGQRGGGEKGNGKLPDGQKSEVGAGQNYRKARDLTNPKGPGDPDTYTHHRRSQLCPT</sequence>
<dbReference type="AlphaFoldDB" id="A0A6P5LND5"/>
<organism evidence="2 3">
    <name type="scientific">Phascolarctos cinereus</name>
    <name type="common">Koala</name>
    <dbReference type="NCBI Taxonomy" id="38626"/>
    <lineage>
        <taxon>Eukaryota</taxon>
        <taxon>Metazoa</taxon>
        <taxon>Chordata</taxon>
        <taxon>Craniata</taxon>
        <taxon>Vertebrata</taxon>
        <taxon>Euteleostomi</taxon>
        <taxon>Mammalia</taxon>
        <taxon>Metatheria</taxon>
        <taxon>Diprotodontia</taxon>
        <taxon>Phascolarctidae</taxon>
        <taxon>Phascolarctos</taxon>
    </lineage>
</organism>
<keyword evidence="2" id="KW-1185">Reference proteome</keyword>
<feature type="region of interest" description="Disordered" evidence="1">
    <location>
        <begin position="171"/>
        <end position="230"/>
    </location>
</feature>
<feature type="compositionally biased region" description="Basic and acidic residues" evidence="1">
    <location>
        <begin position="179"/>
        <end position="192"/>
    </location>
</feature>
<evidence type="ECO:0000313" key="2">
    <source>
        <dbReference type="Proteomes" id="UP000515140"/>
    </source>
</evidence>
<gene>
    <name evidence="3" type="primary">LOC110219181</name>
</gene>
<dbReference type="InParanoid" id="A0A6P5LND5"/>
<proteinExistence type="predicted"/>
<dbReference type="GeneID" id="110219181"/>
<feature type="compositionally biased region" description="Basic residues" evidence="1">
    <location>
        <begin position="221"/>
        <end position="230"/>
    </location>
</feature>
<dbReference type="Proteomes" id="UP000515140">
    <property type="component" value="Unplaced"/>
</dbReference>
<name>A0A6P5LND5_PHACI</name>
<accession>A0A6P5LND5</accession>
<protein>
    <submittedName>
        <fullName evidence="3">Uncharacterized protein LOC110219181</fullName>
    </submittedName>
</protein>
<reference evidence="3" key="1">
    <citation type="submission" date="2025-08" db="UniProtKB">
        <authorList>
            <consortium name="RefSeq"/>
        </authorList>
    </citation>
    <scope>IDENTIFICATION</scope>
    <source>
        <tissue evidence="3">Spleen</tissue>
    </source>
</reference>
<dbReference type="KEGG" id="pcw:110219181"/>
<dbReference type="RefSeq" id="XP_020857979.1">
    <property type="nucleotide sequence ID" value="XM_021002320.1"/>
</dbReference>